<comment type="function">
    <text evidence="2">Reversible hydration of carbon dioxide.</text>
</comment>
<keyword evidence="2" id="KW-0862">Zinc</keyword>
<evidence type="ECO:0000256" key="1">
    <source>
        <dbReference type="ARBA" id="ARBA00006217"/>
    </source>
</evidence>
<dbReference type="Gene3D" id="1.20.1050.80">
    <property type="entry name" value="VPS9 domain"/>
    <property type="match status" value="1"/>
</dbReference>
<evidence type="ECO:0000313" key="4">
    <source>
        <dbReference type="RefSeq" id="XP_056689649.1"/>
    </source>
</evidence>
<gene>
    <name evidence="4" type="primary">LOC110798541</name>
</gene>
<comment type="similarity">
    <text evidence="1 2">Belongs to the beta-class carbonic anhydrase family.</text>
</comment>
<keyword evidence="2" id="KW-0456">Lyase</keyword>
<keyword evidence="3" id="KW-1185">Reference proteome</keyword>
<reference evidence="3" key="1">
    <citation type="journal article" date="2021" name="Nat. Commun.">
        <title>Genomic analyses provide insights into spinach domestication and the genetic basis of agronomic traits.</title>
        <authorList>
            <person name="Cai X."/>
            <person name="Sun X."/>
            <person name="Xu C."/>
            <person name="Sun H."/>
            <person name="Wang X."/>
            <person name="Ge C."/>
            <person name="Zhang Z."/>
            <person name="Wang Q."/>
            <person name="Fei Z."/>
            <person name="Jiao C."/>
            <person name="Wang Q."/>
        </authorList>
    </citation>
    <scope>NUCLEOTIDE SEQUENCE [LARGE SCALE GENOMIC DNA]</scope>
    <source>
        <strain evidence="3">cv. Varoflay</strain>
    </source>
</reference>
<dbReference type="GeneID" id="110798541"/>
<evidence type="ECO:0000256" key="2">
    <source>
        <dbReference type="RuleBase" id="RU003956"/>
    </source>
</evidence>
<accession>A0ABM3R231</accession>
<comment type="catalytic activity">
    <reaction evidence="2">
        <text>hydrogencarbonate + H(+) = CO2 + H2O</text>
        <dbReference type="Rhea" id="RHEA:10748"/>
        <dbReference type="ChEBI" id="CHEBI:15377"/>
        <dbReference type="ChEBI" id="CHEBI:15378"/>
        <dbReference type="ChEBI" id="CHEBI:16526"/>
        <dbReference type="ChEBI" id="CHEBI:17544"/>
        <dbReference type="EC" id="4.2.1.1"/>
    </reaction>
</comment>
<name>A0ABM3R231_SPIOL</name>
<dbReference type="RefSeq" id="XP_056689649.1">
    <property type="nucleotide sequence ID" value="XM_056833671.1"/>
</dbReference>
<dbReference type="InterPro" id="IPR037191">
    <property type="entry name" value="VPS9_dom_sf"/>
</dbReference>
<sequence length="179" mass="20515">MTAGLEKYVMTKLFTRVFASFPDDVKIDEQLSEKIALVQQFIHQENLDIMPTFQNESSWLFTVIACAASRVFPSNILGIQPGDAFTMRNVANLVFPFETGPPETKAALEFSVNTLQVYTPRNAPYVSEEIDVVREQWAKFFTSKYLLLAWALDRVGLDIIEQSFILKCMRSLKLERTYI</sequence>
<dbReference type="PANTHER" id="PTHR11002:SF12">
    <property type="entry name" value="CARBONIC ANHYDRASE"/>
    <property type="match status" value="1"/>
</dbReference>
<dbReference type="Proteomes" id="UP000813463">
    <property type="component" value="Chromosome 6"/>
</dbReference>
<organism evidence="3 4">
    <name type="scientific">Spinacia oleracea</name>
    <name type="common">Spinach</name>
    <dbReference type="NCBI Taxonomy" id="3562"/>
    <lineage>
        <taxon>Eukaryota</taxon>
        <taxon>Viridiplantae</taxon>
        <taxon>Streptophyta</taxon>
        <taxon>Embryophyta</taxon>
        <taxon>Tracheophyta</taxon>
        <taxon>Spermatophyta</taxon>
        <taxon>Magnoliopsida</taxon>
        <taxon>eudicotyledons</taxon>
        <taxon>Gunneridae</taxon>
        <taxon>Pentapetalae</taxon>
        <taxon>Caryophyllales</taxon>
        <taxon>Chenopodiaceae</taxon>
        <taxon>Chenopodioideae</taxon>
        <taxon>Anserineae</taxon>
        <taxon>Spinacia</taxon>
    </lineage>
</organism>
<dbReference type="InterPro" id="IPR036874">
    <property type="entry name" value="Carbonic_anhydrase_sf"/>
</dbReference>
<dbReference type="Gene3D" id="3.40.1050.10">
    <property type="entry name" value="Carbonic anhydrase"/>
    <property type="match status" value="1"/>
</dbReference>
<dbReference type="PANTHER" id="PTHR11002">
    <property type="entry name" value="CARBONIC ANHYDRASE"/>
    <property type="match status" value="1"/>
</dbReference>
<dbReference type="SUPFAM" id="SSF53056">
    <property type="entry name" value="beta-carbonic anhydrase, cab"/>
    <property type="match status" value="1"/>
</dbReference>
<dbReference type="InterPro" id="IPR001765">
    <property type="entry name" value="Carbonic_anhydrase"/>
</dbReference>
<proteinExistence type="inferred from homology"/>
<reference evidence="4" key="2">
    <citation type="submission" date="2025-08" db="UniProtKB">
        <authorList>
            <consortium name="RefSeq"/>
        </authorList>
    </citation>
    <scope>IDENTIFICATION</scope>
    <source>
        <tissue evidence="4">Leaf</tissue>
    </source>
</reference>
<dbReference type="EC" id="4.2.1.1" evidence="2"/>
<evidence type="ECO:0000313" key="3">
    <source>
        <dbReference type="Proteomes" id="UP000813463"/>
    </source>
</evidence>
<protein>
    <recommendedName>
        <fullName evidence="2">Carbonic anhydrase</fullName>
        <ecNumber evidence="2">4.2.1.1</ecNumber>
    </recommendedName>
    <alternativeName>
        <fullName evidence="2">Carbonate dehydratase</fullName>
    </alternativeName>
</protein>
<dbReference type="Pfam" id="PF00484">
    <property type="entry name" value="Pro_CA"/>
    <property type="match status" value="1"/>
</dbReference>